<gene>
    <name evidence="4" type="ORF">QWJ38_03720</name>
</gene>
<dbReference type="Proteomes" id="UP001228044">
    <property type="component" value="Unassembled WGS sequence"/>
</dbReference>
<feature type="transmembrane region" description="Helical" evidence="3">
    <location>
        <begin position="56"/>
        <end position="80"/>
    </location>
</feature>
<reference evidence="4 5" key="1">
    <citation type="submission" date="2023-06" db="EMBL/GenBank/DDBJ databases">
        <title>Pelomonas sp. PFR6 16S ribosomal RNA gene Genome sequencing and assembly.</title>
        <authorList>
            <person name="Woo H."/>
        </authorList>
    </citation>
    <scope>NUCLEOTIDE SEQUENCE [LARGE SCALE GENOMIC DNA]</scope>
    <source>
        <strain evidence="4 5">PFR6</strain>
    </source>
</reference>
<proteinExistence type="inferred from homology"/>
<dbReference type="Pfam" id="PF13347">
    <property type="entry name" value="MFS_2"/>
    <property type="match status" value="1"/>
</dbReference>
<dbReference type="PANTHER" id="PTHR11328:SF24">
    <property type="entry name" value="MAJOR FACILITATOR SUPERFAMILY (MFS) PROFILE DOMAIN-CONTAINING PROTEIN"/>
    <property type="match status" value="1"/>
</dbReference>
<organism evidence="4 5">
    <name type="scientific">Roseateles violae</name>
    <dbReference type="NCBI Taxonomy" id="3058042"/>
    <lineage>
        <taxon>Bacteria</taxon>
        <taxon>Pseudomonadati</taxon>
        <taxon>Pseudomonadota</taxon>
        <taxon>Betaproteobacteria</taxon>
        <taxon>Burkholderiales</taxon>
        <taxon>Sphaerotilaceae</taxon>
        <taxon>Roseateles</taxon>
    </lineage>
</organism>
<keyword evidence="5" id="KW-1185">Reference proteome</keyword>
<feature type="transmembrane region" description="Helical" evidence="3">
    <location>
        <begin position="154"/>
        <end position="178"/>
    </location>
</feature>
<feature type="transmembrane region" description="Helical" evidence="3">
    <location>
        <begin position="198"/>
        <end position="220"/>
    </location>
</feature>
<dbReference type="RefSeq" id="WP_290357688.1">
    <property type="nucleotide sequence ID" value="NZ_JAUHHC010000001.1"/>
</dbReference>
<feature type="transmembrane region" description="Helical" evidence="3">
    <location>
        <begin position="126"/>
        <end position="142"/>
    </location>
</feature>
<evidence type="ECO:0000256" key="1">
    <source>
        <dbReference type="ARBA" id="ARBA00009617"/>
    </source>
</evidence>
<keyword evidence="3" id="KW-0812">Transmembrane</keyword>
<keyword evidence="3" id="KW-0472">Membrane</keyword>
<feature type="transmembrane region" description="Helical" evidence="3">
    <location>
        <begin position="475"/>
        <end position="497"/>
    </location>
</feature>
<comment type="similarity">
    <text evidence="1">Belongs to the sodium:galactoside symporter (TC 2.A.2) family.</text>
</comment>
<evidence type="ECO:0000313" key="5">
    <source>
        <dbReference type="Proteomes" id="UP001228044"/>
    </source>
</evidence>
<feature type="transmembrane region" description="Helical" evidence="3">
    <location>
        <begin position="232"/>
        <end position="250"/>
    </location>
</feature>
<feature type="transmembrane region" description="Helical" evidence="3">
    <location>
        <begin position="289"/>
        <end position="312"/>
    </location>
</feature>
<dbReference type="EMBL" id="JAUHHC010000001">
    <property type="protein sequence ID" value="MDN3919384.1"/>
    <property type="molecule type" value="Genomic_DNA"/>
</dbReference>
<dbReference type="InterPro" id="IPR039672">
    <property type="entry name" value="MFS_2"/>
</dbReference>
<evidence type="ECO:0000256" key="3">
    <source>
        <dbReference type="SAM" id="Phobius"/>
    </source>
</evidence>
<dbReference type="SUPFAM" id="SSF103473">
    <property type="entry name" value="MFS general substrate transporter"/>
    <property type="match status" value="1"/>
</dbReference>
<feature type="region of interest" description="Disordered" evidence="2">
    <location>
        <begin position="522"/>
        <end position="544"/>
    </location>
</feature>
<name>A0ABT8DR26_9BURK</name>
<feature type="transmembrane region" description="Helical" evidence="3">
    <location>
        <begin position="324"/>
        <end position="342"/>
    </location>
</feature>
<evidence type="ECO:0000313" key="4">
    <source>
        <dbReference type="EMBL" id="MDN3919384.1"/>
    </source>
</evidence>
<accession>A0ABT8DR26</accession>
<feature type="transmembrane region" description="Helical" evidence="3">
    <location>
        <begin position="379"/>
        <end position="396"/>
    </location>
</feature>
<keyword evidence="3" id="KW-1133">Transmembrane helix</keyword>
<feature type="compositionally biased region" description="Low complexity" evidence="2">
    <location>
        <begin position="522"/>
        <end position="533"/>
    </location>
</feature>
<feature type="transmembrane region" description="Helical" evidence="3">
    <location>
        <begin position="444"/>
        <end position="463"/>
    </location>
</feature>
<comment type="caution">
    <text evidence="4">The sequence shown here is derived from an EMBL/GenBank/DDBJ whole genome shotgun (WGS) entry which is preliminary data.</text>
</comment>
<protein>
    <submittedName>
        <fullName evidence="4">MFS transporter</fullName>
    </submittedName>
</protein>
<sequence length="544" mass="59940">MATTVRCSSATRRRAATARACRHASERVRAQGRYTHVEPRSMTSAIAPPITWRMKYAYGIGSTAESIVITTTSMFLMLFYNQVRGLDPAMIGIALAIGLAVNAVFDPLVGSWSDRTRGRWGRRHPFMFASILPAALLFYALFNPPESLSSTGQLVWLTAFNVLLLQAMTVFHTPHLALGSEMSEDYLERTSIMNVNTFFLWIGDTTGWLLCFLLFFRATAEFPNGALDPSRWPLFSVAIACLVLLCLFFSSQVTKRRIPYLLQPAAATPGFSAREWARDIWRVLRNRNYVVLLIGFFFLSLMTGVRGGLWIYNATYFWELSNDQLAFFAVGSLFGYLFAAFCVKRLHARFDKRWTGMVALLVYCIGPAIPLALGYFGILSAQTPGLLVILIAFSLLQHAPYSIMTTTVYSALADIADECELKYGLRQEGTLYATRTFFSRVDQALGTGLAGWVLSIVAFPAKATPGQVPDSVLKGLALAFMLSVIPGIVASVFYGMLKVTRATHDATREAIDARKRVATAANTSAATGATTTTGPRADNELSIP</sequence>
<feature type="transmembrane region" description="Helical" evidence="3">
    <location>
        <begin position="86"/>
        <end position="105"/>
    </location>
</feature>
<dbReference type="PANTHER" id="PTHR11328">
    <property type="entry name" value="MAJOR FACILITATOR SUPERFAMILY DOMAIN-CONTAINING PROTEIN"/>
    <property type="match status" value="1"/>
</dbReference>
<dbReference type="Gene3D" id="1.20.1250.20">
    <property type="entry name" value="MFS general substrate transporter like domains"/>
    <property type="match status" value="2"/>
</dbReference>
<evidence type="ECO:0000256" key="2">
    <source>
        <dbReference type="SAM" id="MobiDB-lite"/>
    </source>
</evidence>
<feature type="transmembrane region" description="Helical" evidence="3">
    <location>
        <begin position="354"/>
        <end position="373"/>
    </location>
</feature>
<dbReference type="InterPro" id="IPR036259">
    <property type="entry name" value="MFS_trans_sf"/>
</dbReference>